<dbReference type="Gene3D" id="3.40.50.720">
    <property type="entry name" value="NAD(P)-binding Rossmann-like Domain"/>
    <property type="match status" value="1"/>
</dbReference>
<dbReference type="Pfam" id="PF00106">
    <property type="entry name" value="adh_short"/>
    <property type="match status" value="1"/>
</dbReference>
<evidence type="ECO:0000313" key="4">
    <source>
        <dbReference type="Proteomes" id="UP000008703"/>
    </source>
</evidence>
<dbReference type="FunFam" id="3.40.50.720:FF:000084">
    <property type="entry name" value="Short-chain dehydrogenase reductase"/>
    <property type="match status" value="1"/>
</dbReference>
<dbReference type="HOGENOM" id="CLU_346447_0_0_11"/>
<organism evidence="3 4">
    <name type="scientific">Streptomyces violaceusniger (strain Tu 4113)</name>
    <dbReference type="NCBI Taxonomy" id="653045"/>
    <lineage>
        <taxon>Bacteria</taxon>
        <taxon>Bacillati</taxon>
        <taxon>Actinomycetota</taxon>
        <taxon>Actinomycetes</taxon>
        <taxon>Kitasatosporales</taxon>
        <taxon>Streptomycetaceae</taxon>
        <taxon>Streptomyces</taxon>
        <taxon>Streptomyces violaceusniger group</taxon>
    </lineage>
</organism>
<dbReference type="GO" id="GO:0016491">
    <property type="term" value="F:oxidoreductase activity"/>
    <property type="evidence" value="ECO:0007669"/>
    <property type="project" value="UniProtKB-KW"/>
</dbReference>
<proteinExistence type="inferred from homology"/>
<dbReference type="SUPFAM" id="SSF63829">
    <property type="entry name" value="Calcium-dependent phosphotriesterase"/>
    <property type="match status" value="1"/>
</dbReference>
<dbReference type="SUPFAM" id="SSF101898">
    <property type="entry name" value="NHL repeat"/>
    <property type="match status" value="1"/>
</dbReference>
<dbReference type="eggNOG" id="COG3386">
    <property type="taxonomic scope" value="Bacteria"/>
</dbReference>
<dbReference type="Proteomes" id="UP000008703">
    <property type="component" value="Chromosome"/>
</dbReference>
<dbReference type="PRINTS" id="PR00080">
    <property type="entry name" value="SDRFAMILY"/>
</dbReference>
<keyword evidence="2" id="KW-0560">Oxidoreductase</keyword>
<dbReference type="eggNOG" id="COG1028">
    <property type="taxonomic scope" value="Bacteria"/>
</dbReference>
<dbReference type="SUPFAM" id="SSF51735">
    <property type="entry name" value="NAD(P)-binding Rossmann-fold domains"/>
    <property type="match status" value="1"/>
</dbReference>
<accession>G2P4X7</accession>
<dbReference type="InterPro" id="IPR002347">
    <property type="entry name" value="SDR_fam"/>
</dbReference>
<dbReference type="PROSITE" id="PS00061">
    <property type="entry name" value="ADH_SHORT"/>
    <property type="match status" value="1"/>
</dbReference>
<evidence type="ECO:0000256" key="1">
    <source>
        <dbReference type="ARBA" id="ARBA00006484"/>
    </source>
</evidence>
<dbReference type="InterPro" id="IPR011042">
    <property type="entry name" value="6-blade_b-propeller_TolB-like"/>
</dbReference>
<dbReference type="SUPFAM" id="SSF63825">
    <property type="entry name" value="YWTD domain"/>
    <property type="match status" value="1"/>
</dbReference>
<dbReference type="PANTHER" id="PTHR24321">
    <property type="entry name" value="DEHYDROGENASES, SHORT CHAIN"/>
    <property type="match status" value="1"/>
</dbReference>
<keyword evidence="4" id="KW-1185">Reference proteome</keyword>
<dbReference type="KEGG" id="svl:Strvi_4549"/>
<comment type="similarity">
    <text evidence="1">Belongs to the short-chain dehydrogenases/reductases (SDR) family.</text>
</comment>
<dbReference type="PANTHER" id="PTHR24321:SF8">
    <property type="entry name" value="ESTRADIOL 17-BETA-DEHYDROGENASE 8-RELATED"/>
    <property type="match status" value="1"/>
</dbReference>
<protein>
    <submittedName>
        <fullName evidence="3">Short-chain dehydrogenase/reductase SDR</fullName>
    </submittedName>
</protein>
<gene>
    <name evidence="3" type="ORF">Strvi_4549</name>
</gene>
<reference evidence="3" key="1">
    <citation type="submission" date="2011-08" db="EMBL/GenBank/DDBJ databases">
        <title>Complete sequence of chromosome of Streptomyces violaceusniger Tu 4113.</title>
        <authorList>
            <consortium name="US DOE Joint Genome Institute"/>
            <person name="Lucas S."/>
            <person name="Han J."/>
            <person name="Lapidus A."/>
            <person name="Cheng J.-F."/>
            <person name="Goodwin L."/>
            <person name="Pitluck S."/>
            <person name="Peters L."/>
            <person name="Ivanova N."/>
            <person name="Daligault H."/>
            <person name="Detter J.C."/>
            <person name="Han C."/>
            <person name="Tapia R."/>
            <person name="Land M."/>
            <person name="Hauser L."/>
            <person name="Kyrpides N."/>
            <person name="Ivanova N."/>
            <person name="Pagani I."/>
            <person name="Hagen A."/>
            <person name="Katz L."/>
            <person name="Fiedler H.-P."/>
            <person name="Keasling J."/>
            <person name="Fortman J."/>
            <person name="Woyke T."/>
        </authorList>
    </citation>
    <scope>NUCLEOTIDE SEQUENCE [LARGE SCALE GENOMIC DNA]</scope>
    <source>
        <strain evidence="3">Tu 4113</strain>
    </source>
</reference>
<evidence type="ECO:0000256" key="2">
    <source>
        <dbReference type="ARBA" id="ARBA00023002"/>
    </source>
</evidence>
<dbReference type="EMBL" id="CP002994">
    <property type="protein sequence ID" value="AEM84154.1"/>
    <property type="molecule type" value="Genomic_DNA"/>
</dbReference>
<sequence>MTTSYPTRFDATGNRSVRTIRWQARRLNQANRLWGSNGVSFGPDGRLYVAQFLAGQISAVDPATGDVDVVVPMDGPVQSPDDLAFGADGSMYIADLVPGRVWRRSFEGEYTLVSDEVKVPNGITCVGDRLFVNEMRPGGRLLELFPDGGEPLVLTEGLALGNAMQLGPDGRLYYPHMMTGQVWRIPPDGGVPEMVAEDVHQPVAVRFDQGGVLHVLSLGVEGFVTRIDLHGTGSRTIVTSGLAGLDNAAFDTDNRMFVSSYASGGITELHPDGRTREIVPRGLDGPYGVTVDLGGTVYVGDHYRLASQAPSDDGGDESDVQGDMSSLTLVPPFVHGIANAGGSVHLTSQYGDVHTYDPDHGATRERAKGLDQPVGITVGPDGSLVVAEAGAGRVVAIDDSDTVTVLVEGLDHPVDVAFDIVGHCYVSDDRLGAVLRIGQDGTTEIVADGLGAPQGLVVRGDTLFTVETGPRRLTAISLSSGETTIEAEDLPVGPPPGTAPRAEPALFTHGMTGSPRPFAGLAAAPDGSLLLSANGEGSVWRFRPAGPSAPDRHHESKEQNMISTGLEGRAVVVTGAASGIGRTTALKFAREGAKVLVADLDQAGAEETVKEIKAAGGHALAVVGDLSDQQVVDDVVARAVEAFGRLDVLVNNAGIMDRMSALGETDDAEWERVIRINLTAPFLLTRAVLPHMLAAGSGSIVFTASEAALRGSAAGAAYTASKHAVVGLVKSLAVMYRGQGIRANAIAPGPTATSIRVDAGAEAHGPTVIGPLIGANIGRRGSAQEQADAIVYLASDAASFVNGAVLPVDDGWAAV</sequence>
<dbReference type="InterPro" id="IPR036291">
    <property type="entry name" value="NAD(P)-bd_dom_sf"/>
</dbReference>
<name>G2P4X7_STRV4</name>
<dbReference type="InterPro" id="IPR020904">
    <property type="entry name" value="Sc_DH/Rdtase_CS"/>
</dbReference>
<dbReference type="CDD" id="cd05233">
    <property type="entry name" value="SDR_c"/>
    <property type="match status" value="1"/>
</dbReference>
<dbReference type="PRINTS" id="PR00081">
    <property type="entry name" value="GDHRDH"/>
</dbReference>
<evidence type="ECO:0000313" key="3">
    <source>
        <dbReference type="EMBL" id="AEM84154.1"/>
    </source>
</evidence>
<dbReference type="AlphaFoldDB" id="G2P4X7"/>
<dbReference type="Gene3D" id="2.120.10.30">
    <property type="entry name" value="TolB, C-terminal domain"/>
    <property type="match status" value="3"/>
</dbReference>